<dbReference type="AlphaFoldDB" id="A0A9D2J9D5"/>
<proteinExistence type="predicted"/>
<reference evidence="3" key="1">
    <citation type="journal article" date="2021" name="PeerJ">
        <title>Extensive microbial diversity within the chicken gut microbiome revealed by metagenomics and culture.</title>
        <authorList>
            <person name="Gilroy R."/>
            <person name="Ravi A."/>
            <person name="Getino M."/>
            <person name="Pursley I."/>
            <person name="Horton D.L."/>
            <person name="Alikhan N.F."/>
            <person name="Baker D."/>
            <person name="Gharbi K."/>
            <person name="Hall N."/>
            <person name="Watson M."/>
            <person name="Adriaenssens E.M."/>
            <person name="Foster-Nyarko E."/>
            <person name="Jarju S."/>
            <person name="Secka A."/>
            <person name="Antonio M."/>
            <person name="Oren A."/>
            <person name="Chaudhuri R.R."/>
            <person name="La Ragione R."/>
            <person name="Hildebrand F."/>
            <person name="Pallen M.J."/>
        </authorList>
    </citation>
    <scope>NUCLEOTIDE SEQUENCE</scope>
    <source>
        <strain evidence="3">ChiSxjej1B13-11774</strain>
    </source>
</reference>
<feature type="transmembrane region" description="Helical" evidence="1">
    <location>
        <begin position="12"/>
        <end position="32"/>
    </location>
</feature>
<evidence type="ECO:0000313" key="3">
    <source>
        <dbReference type="EMBL" id="HIZ41303.1"/>
    </source>
</evidence>
<feature type="transmembrane region" description="Helical" evidence="1">
    <location>
        <begin position="44"/>
        <end position="62"/>
    </location>
</feature>
<dbReference type="PANTHER" id="PTHR35797">
    <property type="entry name" value="PROTEASE-RELATED"/>
    <property type="match status" value="1"/>
</dbReference>
<feature type="transmembrane region" description="Helical" evidence="1">
    <location>
        <begin position="98"/>
        <end position="119"/>
    </location>
</feature>
<feature type="transmembrane region" description="Helical" evidence="1">
    <location>
        <begin position="177"/>
        <end position="198"/>
    </location>
</feature>
<dbReference type="GO" id="GO:0004175">
    <property type="term" value="F:endopeptidase activity"/>
    <property type="evidence" value="ECO:0007669"/>
    <property type="project" value="UniProtKB-ARBA"/>
</dbReference>
<feature type="transmembrane region" description="Helical" evidence="1">
    <location>
        <begin position="222"/>
        <end position="241"/>
    </location>
</feature>
<dbReference type="InterPro" id="IPR003675">
    <property type="entry name" value="Rce1/LyrA-like_dom"/>
</dbReference>
<feature type="transmembrane region" description="Helical" evidence="1">
    <location>
        <begin position="302"/>
        <end position="324"/>
    </location>
</feature>
<dbReference type="GO" id="GO:0080120">
    <property type="term" value="P:CAAX-box protein maturation"/>
    <property type="evidence" value="ECO:0007669"/>
    <property type="project" value="UniProtKB-ARBA"/>
</dbReference>
<protein>
    <submittedName>
        <fullName evidence="3">CPBP family intramembrane metalloprotease</fullName>
    </submittedName>
</protein>
<organism evidence="3 4">
    <name type="scientific">Candidatus Gemmiger excrementigallinarum</name>
    <dbReference type="NCBI Taxonomy" id="2838609"/>
    <lineage>
        <taxon>Bacteria</taxon>
        <taxon>Bacillati</taxon>
        <taxon>Bacillota</taxon>
        <taxon>Clostridia</taxon>
        <taxon>Eubacteriales</taxon>
        <taxon>Gemmiger</taxon>
    </lineage>
</organism>
<feature type="transmembrane region" description="Helical" evidence="1">
    <location>
        <begin position="140"/>
        <end position="165"/>
    </location>
</feature>
<dbReference type="GO" id="GO:0008237">
    <property type="term" value="F:metallopeptidase activity"/>
    <property type="evidence" value="ECO:0007669"/>
    <property type="project" value="UniProtKB-KW"/>
</dbReference>
<accession>A0A9D2J9D5</accession>
<dbReference type="Proteomes" id="UP000824048">
    <property type="component" value="Unassembled WGS sequence"/>
</dbReference>
<keyword evidence="3" id="KW-0378">Hydrolase</keyword>
<keyword evidence="3" id="KW-0482">Metalloprotease</keyword>
<dbReference type="PANTHER" id="PTHR35797:SF1">
    <property type="entry name" value="PROTEASE"/>
    <property type="match status" value="1"/>
</dbReference>
<keyword evidence="3" id="KW-0645">Protease</keyword>
<comment type="caution">
    <text evidence="3">The sequence shown here is derived from an EMBL/GenBank/DDBJ whole genome shotgun (WGS) entry which is preliminary data.</text>
</comment>
<sequence length="335" mass="37875">MNNRIETNKRELITFLLVAFAVPYLMGIPLGICQASGKDTSLFANAQMFYPAAGVMLAFLLARRPGMPVRFYVLHLLVTASCLVMSLLSAFVDLADGMWLLVVNLVIIAGSVLAWVLLLTDKKEKRESYGLRWHGKFLQAMGICALFLVLKTAVVFISVALSGAQAWNEYLAYWQSYLPWSTFLMLIPNFFLCFLPFFGEEYGWRYYLTPVLQQKFGKRKGVLLLGVMWGLWHLPLNLFFYSPETSLQSIAAQLIVCVTLGIFFTYGYELCGRNIWVPVLLHYLNNNMILVWSGSADISNQIYTWADVGVSAILCGLMFLPFLASKVFKDRQVLA</sequence>
<gene>
    <name evidence="3" type="ORF">H9811_01950</name>
</gene>
<keyword evidence="1" id="KW-0472">Membrane</keyword>
<feature type="transmembrane region" description="Helical" evidence="1">
    <location>
        <begin position="69"/>
        <end position="92"/>
    </location>
</feature>
<dbReference type="Pfam" id="PF02517">
    <property type="entry name" value="Rce1-like"/>
    <property type="match status" value="1"/>
</dbReference>
<reference evidence="3" key="2">
    <citation type="submission" date="2021-04" db="EMBL/GenBank/DDBJ databases">
        <authorList>
            <person name="Gilroy R."/>
        </authorList>
    </citation>
    <scope>NUCLEOTIDE SEQUENCE</scope>
    <source>
        <strain evidence="3">ChiSxjej1B13-11774</strain>
    </source>
</reference>
<feature type="domain" description="CAAX prenyl protease 2/Lysostaphin resistance protein A-like" evidence="2">
    <location>
        <begin position="187"/>
        <end position="287"/>
    </location>
</feature>
<keyword evidence="1" id="KW-0812">Transmembrane</keyword>
<evidence type="ECO:0000259" key="2">
    <source>
        <dbReference type="Pfam" id="PF02517"/>
    </source>
</evidence>
<keyword evidence="1" id="KW-1133">Transmembrane helix</keyword>
<evidence type="ECO:0000256" key="1">
    <source>
        <dbReference type="SAM" id="Phobius"/>
    </source>
</evidence>
<feature type="transmembrane region" description="Helical" evidence="1">
    <location>
        <begin position="275"/>
        <end position="296"/>
    </location>
</feature>
<name>A0A9D2J9D5_9FIRM</name>
<dbReference type="EMBL" id="DXBP01000011">
    <property type="protein sequence ID" value="HIZ41303.1"/>
    <property type="molecule type" value="Genomic_DNA"/>
</dbReference>
<feature type="transmembrane region" description="Helical" evidence="1">
    <location>
        <begin position="247"/>
        <end position="268"/>
    </location>
</feature>
<evidence type="ECO:0000313" key="4">
    <source>
        <dbReference type="Proteomes" id="UP000824048"/>
    </source>
</evidence>
<dbReference type="InterPro" id="IPR042150">
    <property type="entry name" value="MmRce1-like"/>
</dbReference>